<dbReference type="InterPro" id="IPR036318">
    <property type="entry name" value="FAD-bd_PCMH-like_sf"/>
</dbReference>
<reference evidence="2 3" key="1">
    <citation type="submission" date="2023-05" db="EMBL/GenBank/DDBJ databases">
        <title>A 100% complete, gapless, phased diploid assembly of the Scenedesmus obliquus UTEX 3031 genome.</title>
        <authorList>
            <person name="Biondi T.C."/>
            <person name="Hanschen E.R."/>
            <person name="Kwon T."/>
            <person name="Eng W."/>
            <person name="Kruse C.P.S."/>
            <person name="Koehler S.I."/>
            <person name="Kunde Y."/>
            <person name="Gleasner C.D."/>
            <person name="You Mak K.T."/>
            <person name="Polle J."/>
            <person name="Hovde B.T."/>
            <person name="Starkenburg S.R."/>
        </authorList>
    </citation>
    <scope>NUCLEOTIDE SEQUENCE [LARGE SCALE GENOMIC DNA]</scope>
    <source>
        <strain evidence="2 3">DOE0152z</strain>
    </source>
</reference>
<evidence type="ECO:0000313" key="2">
    <source>
        <dbReference type="EMBL" id="WIA17028.1"/>
    </source>
</evidence>
<dbReference type="InterPro" id="IPR006094">
    <property type="entry name" value="Oxid_FAD_bind_N"/>
</dbReference>
<accession>A0ABY8UBI0</accession>
<sequence>MSTIRPLNISVNESDQSVWVDAGVKTIDLLTFLRHHVTPKAPAGYTLAAFPWFVYQSVAGAVATGTHGSSMEHNSMSNQVLALDVILANGTRRTFTNKTDPFLMRAFRVSVGKLGILARVQFCIVPEVPVRRVLKVYTPTELLALMKDASASYVANGSIPHWMNETQIFWVVQKNQFLAVSFLRADSADPSEAAAALQNYRPDNTTVFSKKGDLLALGELIIPADAHANVSSGQIVITPPEGSAADAEPYVRAQRWLDGFLSREVNPAVPAAKNDSESARTVGARWVLPKPKAASVFYGASNMAEGLNEVSRLGIQTVAGNLTAEPAAIYIHQPRATLSQLQTVLYDQYELQTVLYDQYEVSIPLSAMGSCWAKLLDVVYQGDLEGTNSIIRPLDKGFRTAPLIRFINKEDGLLSHTGDGPRMYLNIEDYLFYNTGRKTNPEFKKVMAALTADPACTSQGPPRLHWGKAGWPDPGCWHGDAMFGDNWCHFGCAVQQLDPTGKFADSAPDRWTWQGVDLDKCCGAEGFKAGVEGCACKVQHARSMEQCGAAPFYTYR</sequence>
<dbReference type="Gene3D" id="3.30.465.10">
    <property type="match status" value="1"/>
</dbReference>
<name>A0ABY8UBI0_TETOB</name>
<dbReference type="InterPro" id="IPR016169">
    <property type="entry name" value="FAD-bd_PCMH_sub2"/>
</dbReference>
<feature type="domain" description="FAD-binding PCMH-type" evidence="1">
    <location>
        <begin position="1"/>
        <end position="127"/>
    </location>
</feature>
<evidence type="ECO:0000313" key="3">
    <source>
        <dbReference type="Proteomes" id="UP001244341"/>
    </source>
</evidence>
<protein>
    <recommendedName>
        <fullName evidence="1">FAD-binding PCMH-type domain-containing protein</fullName>
    </recommendedName>
</protein>
<keyword evidence="3" id="KW-1185">Reference proteome</keyword>
<proteinExistence type="predicted"/>
<dbReference type="PANTHER" id="PTHR43762:SF5">
    <property type="entry name" value="FAD-BINDING PCMH-TYPE DOMAIN-CONTAINING PROTEIN"/>
    <property type="match status" value="1"/>
</dbReference>
<dbReference type="EMBL" id="CP126215">
    <property type="protein sequence ID" value="WIA17028.1"/>
    <property type="molecule type" value="Genomic_DNA"/>
</dbReference>
<organism evidence="2 3">
    <name type="scientific">Tetradesmus obliquus</name>
    <name type="common">Green alga</name>
    <name type="synonym">Acutodesmus obliquus</name>
    <dbReference type="NCBI Taxonomy" id="3088"/>
    <lineage>
        <taxon>Eukaryota</taxon>
        <taxon>Viridiplantae</taxon>
        <taxon>Chlorophyta</taxon>
        <taxon>core chlorophytes</taxon>
        <taxon>Chlorophyceae</taxon>
        <taxon>CS clade</taxon>
        <taxon>Sphaeropleales</taxon>
        <taxon>Scenedesmaceae</taxon>
        <taxon>Tetradesmus</taxon>
    </lineage>
</organism>
<dbReference type="SUPFAM" id="SSF56176">
    <property type="entry name" value="FAD-binding/transporter-associated domain-like"/>
    <property type="match status" value="1"/>
</dbReference>
<evidence type="ECO:0000259" key="1">
    <source>
        <dbReference type="PROSITE" id="PS51387"/>
    </source>
</evidence>
<dbReference type="Proteomes" id="UP001244341">
    <property type="component" value="Chromosome 8b"/>
</dbReference>
<dbReference type="InterPro" id="IPR010031">
    <property type="entry name" value="FAD_lactone_oxidase-like"/>
</dbReference>
<dbReference type="InterPro" id="IPR016166">
    <property type="entry name" value="FAD-bd_PCMH"/>
</dbReference>
<dbReference type="Pfam" id="PF01565">
    <property type="entry name" value="FAD_binding_4"/>
    <property type="match status" value="1"/>
</dbReference>
<dbReference type="PROSITE" id="PS51387">
    <property type="entry name" value="FAD_PCMH"/>
    <property type="match status" value="1"/>
</dbReference>
<dbReference type="PANTHER" id="PTHR43762">
    <property type="entry name" value="L-GULONOLACTONE OXIDASE"/>
    <property type="match status" value="1"/>
</dbReference>
<gene>
    <name evidence="2" type="ORF">OEZ85_013937</name>
</gene>